<dbReference type="EMBL" id="FUZU01000001">
    <property type="protein sequence ID" value="SKC47967.1"/>
    <property type="molecule type" value="Genomic_DNA"/>
</dbReference>
<sequence length="292" mass="31485">MQTSLAQGCSDAGFCSIGNLKQQSADTTLQQQRLSIFLPVGTGDENVFVFTPAIQYDHQFSAKWSAQAKLTANYASGNLGEATGFGDVFLSGTYILTAKSSWRTSFSLGMKLPLNTGNLNAEGKSLPMQYQSSLGTIDVIAGGSITNDTWQFAAGWQQPISGTNQNNFLPASWNSADAHQYPPSRHFDRKGDVLLRVSYRLPVTKRLSVTGGALGIYHLGEDTYIDAGVSDNPIAIQGSAGVTLNVTGMATWKITEQLSMGLSAGIPFIVRDVRPDGLTRSFVVVPEITWRF</sequence>
<dbReference type="Proteomes" id="UP000190961">
    <property type="component" value="Unassembled WGS sequence"/>
</dbReference>
<reference evidence="1 2" key="1">
    <citation type="submission" date="2017-02" db="EMBL/GenBank/DDBJ databases">
        <authorList>
            <person name="Peterson S.W."/>
        </authorList>
    </citation>
    <scope>NUCLEOTIDE SEQUENCE [LARGE SCALE GENOMIC DNA]</scope>
    <source>
        <strain evidence="1 2">DSM 25262</strain>
    </source>
</reference>
<dbReference type="AlphaFoldDB" id="A0A1T5J8U0"/>
<keyword evidence="2" id="KW-1185">Reference proteome</keyword>
<accession>A0A1T5J8U0</accession>
<name>A0A1T5J8U0_9BACT</name>
<organism evidence="1 2">
    <name type="scientific">Ohtaekwangia koreensis</name>
    <dbReference type="NCBI Taxonomy" id="688867"/>
    <lineage>
        <taxon>Bacteria</taxon>
        <taxon>Pseudomonadati</taxon>
        <taxon>Bacteroidota</taxon>
        <taxon>Cytophagia</taxon>
        <taxon>Cytophagales</taxon>
        <taxon>Fulvivirgaceae</taxon>
        <taxon>Ohtaekwangia</taxon>
    </lineage>
</organism>
<evidence type="ECO:0008006" key="3">
    <source>
        <dbReference type="Google" id="ProtNLM"/>
    </source>
</evidence>
<evidence type="ECO:0000313" key="1">
    <source>
        <dbReference type="EMBL" id="SKC47967.1"/>
    </source>
</evidence>
<evidence type="ECO:0000313" key="2">
    <source>
        <dbReference type="Proteomes" id="UP000190961"/>
    </source>
</evidence>
<gene>
    <name evidence="1" type="ORF">SAMN05660236_0887</name>
</gene>
<protein>
    <recommendedName>
        <fullName evidence="3">MetA-pathway of phenol degradation</fullName>
    </recommendedName>
</protein>
<proteinExistence type="predicted"/>